<evidence type="ECO:0000256" key="9">
    <source>
        <dbReference type="SAM" id="Phobius"/>
    </source>
</evidence>
<evidence type="ECO:0000256" key="6">
    <source>
        <dbReference type="ARBA" id="ARBA00022989"/>
    </source>
</evidence>
<dbReference type="InterPro" id="IPR055348">
    <property type="entry name" value="DctQ"/>
</dbReference>
<evidence type="ECO:0000256" key="4">
    <source>
        <dbReference type="ARBA" id="ARBA00022519"/>
    </source>
</evidence>
<protein>
    <submittedName>
        <fullName evidence="11">TRAP transporter small permease</fullName>
    </submittedName>
</protein>
<keyword evidence="6 9" id="KW-1133">Transmembrane helix</keyword>
<evidence type="ECO:0000259" key="10">
    <source>
        <dbReference type="Pfam" id="PF04290"/>
    </source>
</evidence>
<evidence type="ECO:0000256" key="5">
    <source>
        <dbReference type="ARBA" id="ARBA00022692"/>
    </source>
</evidence>
<organism evidence="11 12">
    <name type="scientific">Ornithinimicrobium faecis</name>
    <dbReference type="NCBI Taxonomy" id="2934158"/>
    <lineage>
        <taxon>Bacteria</taxon>
        <taxon>Bacillati</taxon>
        <taxon>Actinomycetota</taxon>
        <taxon>Actinomycetes</taxon>
        <taxon>Micrococcales</taxon>
        <taxon>Ornithinimicrobiaceae</taxon>
        <taxon>Ornithinimicrobium</taxon>
    </lineage>
</organism>
<feature type="transmembrane region" description="Helical" evidence="9">
    <location>
        <begin position="108"/>
        <end position="126"/>
    </location>
</feature>
<keyword evidence="7 9" id="KW-0472">Membrane</keyword>
<keyword evidence="2" id="KW-0813">Transport</keyword>
<evidence type="ECO:0000256" key="8">
    <source>
        <dbReference type="ARBA" id="ARBA00038436"/>
    </source>
</evidence>
<sequence>MATMTLVVALQVVLRYFFSHPLSWGEEVTRYMFIYLIFLGAASGIHYGIHVSIDVLVRRLPGRYGRAVDKAAHGIVALFLVFLFWYGLQLGMRTMSQNSPALGIPIGLAYMAIPIGALLGLFFLFGKKERGSEEMLA</sequence>
<name>A0ABY4YRI6_9MICO</name>
<proteinExistence type="inferred from homology"/>
<feature type="transmembrane region" description="Helical" evidence="9">
    <location>
        <begin position="71"/>
        <end position="88"/>
    </location>
</feature>
<dbReference type="Proteomes" id="UP001056455">
    <property type="component" value="Chromosome"/>
</dbReference>
<evidence type="ECO:0000256" key="3">
    <source>
        <dbReference type="ARBA" id="ARBA00022475"/>
    </source>
</evidence>
<keyword evidence="12" id="KW-1185">Reference proteome</keyword>
<comment type="similarity">
    <text evidence="8">Belongs to the TRAP transporter small permease family.</text>
</comment>
<evidence type="ECO:0000313" key="11">
    <source>
        <dbReference type="EMBL" id="USQ79204.1"/>
    </source>
</evidence>
<reference evidence="11" key="1">
    <citation type="submission" date="2022-06" db="EMBL/GenBank/DDBJ databases">
        <title>Ornithinimicrobium HY1793.</title>
        <authorList>
            <person name="Huang Y."/>
        </authorList>
    </citation>
    <scope>NUCLEOTIDE SEQUENCE</scope>
    <source>
        <strain evidence="11">HY1793</strain>
    </source>
</reference>
<keyword evidence="3" id="KW-1003">Cell membrane</keyword>
<keyword evidence="5 9" id="KW-0812">Transmembrane</keyword>
<dbReference type="PANTHER" id="PTHR35011">
    <property type="entry name" value="2,3-DIKETO-L-GULONATE TRAP TRANSPORTER SMALL PERMEASE PROTEIN YIAM"/>
    <property type="match status" value="1"/>
</dbReference>
<accession>A0ABY4YRI6</accession>
<evidence type="ECO:0000256" key="2">
    <source>
        <dbReference type="ARBA" id="ARBA00022448"/>
    </source>
</evidence>
<evidence type="ECO:0000313" key="12">
    <source>
        <dbReference type="Proteomes" id="UP001056455"/>
    </source>
</evidence>
<keyword evidence="4" id="KW-0997">Cell inner membrane</keyword>
<dbReference type="EMBL" id="CP099489">
    <property type="protein sequence ID" value="USQ79204.1"/>
    <property type="molecule type" value="Genomic_DNA"/>
</dbReference>
<feature type="domain" description="Tripartite ATP-independent periplasmic transporters DctQ component" evidence="10">
    <location>
        <begin position="4"/>
        <end position="124"/>
    </location>
</feature>
<dbReference type="InterPro" id="IPR007387">
    <property type="entry name" value="TRAP_DctQ"/>
</dbReference>
<evidence type="ECO:0000256" key="1">
    <source>
        <dbReference type="ARBA" id="ARBA00004429"/>
    </source>
</evidence>
<comment type="subcellular location">
    <subcellularLocation>
        <location evidence="1">Cell inner membrane</location>
        <topology evidence="1">Multi-pass membrane protein</topology>
    </subcellularLocation>
</comment>
<feature type="transmembrane region" description="Helical" evidence="9">
    <location>
        <begin position="31"/>
        <end position="50"/>
    </location>
</feature>
<dbReference type="Pfam" id="PF04290">
    <property type="entry name" value="DctQ"/>
    <property type="match status" value="1"/>
</dbReference>
<dbReference type="RefSeq" id="WP_252592119.1">
    <property type="nucleotide sequence ID" value="NZ_CP099489.1"/>
</dbReference>
<gene>
    <name evidence="11" type="ORF">NF556_16515</name>
</gene>
<evidence type="ECO:0000256" key="7">
    <source>
        <dbReference type="ARBA" id="ARBA00023136"/>
    </source>
</evidence>
<dbReference type="PANTHER" id="PTHR35011:SF2">
    <property type="entry name" value="2,3-DIKETO-L-GULONATE TRAP TRANSPORTER SMALL PERMEASE PROTEIN YIAM"/>
    <property type="match status" value="1"/>
</dbReference>